<dbReference type="EMBL" id="REFW01000001">
    <property type="protein sequence ID" value="RMB62016.1"/>
    <property type="molecule type" value="Genomic_DNA"/>
</dbReference>
<name>A0A3M0GXB8_9ACTN</name>
<evidence type="ECO:0000313" key="1">
    <source>
        <dbReference type="EMBL" id="RMB62016.1"/>
    </source>
</evidence>
<dbReference type="InterPro" id="IPR008928">
    <property type="entry name" value="6-hairpin_glycosidase_sf"/>
</dbReference>
<dbReference type="Proteomes" id="UP000275256">
    <property type="component" value="Unassembled WGS sequence"/>
</dbReference>
<dbReference type="OrthoDB" id="2505409at2"/>
<sequence length="373" mass="40361">MVLLSGHPVAGTGPDLRAATAESLVLGGFVGRFLHLPGTLMGRTVASIPDVVAQRRVVVTRGTPFHYWWQAHLLDAIVDGGLRRVGVGDASGARRSARLARRLLWTIILRNRGTLRNDFFDDMGWLALALQRLDILQRHLGAGRPDVLVRRAHRTLTRELRSGVDGGGGVFWNKERDFLNAAAAGPAALYLARSGRVAEARVVVDWLHRHLLDDRGLIIDGLRSDGTLAVEVYTYNQGPALGALLELGEPGDLERATSLVRTAQEHLTQRVGPRQVLITHGTGDGGLFTGILVRHLALAARHHGLSDDVRGIAAGLVRSTSDALWEGRDAATGLFPTSTARPARGNHNPSARVELATQLQAWIVMEAAARLDH</sequence>
<organism evidence="1 2">
    <name type="scientific">Tessaracoccus antarcticus</name>
    <dbReference type="NCBI Taxonomy" id="2479848"/>
    <lineage>
        <taxon>Bacteria</taxon>
        <taxon>Bacillati</taxon>
        <taxon>Actinomycetota</taxon>
        <taxon>Actinomycetes</taxon>
        <taxon>Propionibacteriales</taxon>
        <taxon>Propionibacteriaceae</taxon>
        <taxon>Tessaracoccus</taxon>
    </lineage>
</organism>
<dbReference type="AlphaFoldDB" id="A0A3M0GXB8"/>
<dbReference type="GO" id="GO:0005975">
    <property type="term" value="P:carbohydrate metabolic process"/>
    <property type="evidence" value="ECO:0007669"/>
    <property type="project" value="InterPro"/>
</dbReference>
<keyword evidence="1" id="KW-0378">Hydrolase</keyword>
<dbReference type="SUPFAM" id="SSF48208">
    <property type="entry name" value="Six-hairpin glycosidases"/>
    <property type="match status" value="1"/>
</dbReference>
<keyword evidence="2" id="KW-1185">Reference proteome</keyword>
<dbReference type="Pfam" id="PF03663">
    <property type="entry name" value="Glyco_hydro_76"/>
    <property type="match status" value="1"/>
</dbReference>
<gene>
    <name evidence="1" type="ORF">EAX62_05365</name>
</gene>
<dbReference type="RefSeq" id="WP_121900564.1">
    <property type="nucleotide sequence ID" value="NZ_REFW01000001.1"/>
</dbReference>
<reference evidence="1 2" key="1">
    <citation type="submission" date="2018-10" db="EMBL/GenBank/DDBJ databases">
        <title>Tessaracoccus antarcticuss sp. nov., isolated from sediment.</title>
        <authorList>
            <person name="Zhou L.Y."/>
            <person name="Du Z.J."/>
        </authorList>
    </citation>
    <scope>NUCLEOTIDE SEQUENCE [LARGE SCALE GENOMIC DNA]</scope>
    <source>
        <strain evidence="1 2">JDX10</strain>
    </source>
</reference>
<dbReference type="PANTHER" id="PTHR47791:SF3">
    <property type="entry name" value="MEIOTICALLY UP-REGULATED GENE 191 PROTEIN"/>
    <property type="match status" value="1"/>
</dbReference>
<dbReference type="PANTHER" id="PTHR47791">
    <property type="entry name" value="MEIOTICALLY UP-REGULATED GENE 191 PROTEIN"/>
    <property type="match status" value="1"/>
</dbReference>
<dbReference type="InterPro" id="IPR005198">
    <property type="entry name" value="Glyco_hydro_76"/>
</dbReference>
<proteinExistence type="predicted"/>
<dbReference type="Gene3D" id="1.50.10.20">
    <property type="match status" value="1"/>
</dbReference>
<evidence type="ECO:0000313" key="2">
    <source>
        <dbReference type="Proteomes" id="UP000275256"/>
    </source>
</evidence>
<comment type="caution">
    <text evidence="1">The sequence shown here is derived from an EMBL/GenBank/DDBJ whole genome shotgun (WGS) entry which is preliminary data.</text>
</comment>
<dbReference type="InterPro" id="IPR053169">
    <property type="entry name" value="MUG_Protein"/>
</dbReference>
<accession>A0A3M0GXB8</accession>
<dbReference type="GO" id="GO:0016787">
    <property type="term" value="F:hydrolase activity"/>
    <property type="evidence" value="ECO:0007669"/>
    <property type="project" value="UniProtKB-KW"/>
</dbReference>
<protein>
    <submittedName>
        <fullName evidence="1">Glycosyl hydrolase</fullName>
    </submittedName>
</protein>